<dbReference type="Gene3D" id="3.20.100.30">
    <property type="entry name" value="VTC, catalytic tunnel domain"/>
    <property type="match status" value="1"/>
</dbReference>
<evidence type="ECO:0000313" key="10">
    <source>
        <dbReference type="Proteomes" id="UP000811619"/>
    </source>
</evidence>
<reference evidence="9" key="1">
    <citation type="journal article" date="2020" name="bioRxiv">
        <title>Whole genome comparisons of ergot fungi reveals the divergence and evolution of species within the genus Claviceps are the result of varying mechanisms driving genome evolution and host range expansion.</title>
        <authorList>
            <person name="Wyka S.A."/>
            <person name="Mondo S.J."/>
            <person name="Liu M."/>
            <person name="Dettman J."/>
            <person name="Nalam V."/>
            <person name="Broders K.D."/>
        </authorList>
    </citation>
    <scope>NUCLEOTIDE SEQUENCE</scope>
    <source>
        <strain evidence="9">CCC 489</strain>
    </source>
</reference>
<dbReference type="InterPro" id="IPR051572">
    <property type="entry name" value="VTC_Complex_Subunit"/>
</dbReference>
<dbReference type="EMBL" id="SRPY01000322">
    <property type="protein sequence ID" value="KAG5925949.1"/>
    <property type="molecule type" value="Genomic_DNA"/>
</dbReference>
<dbReference type="OrthoDB" id="6493944at2759"/>
<comment type="caution">
    <text evidence="9">The sequence shown here is derived from an EMBL/GenBank/DDBJ whole genome shotgun (WGS) entry which is preliminary data.</text>
</comment>
<feature type="region of interest" description="Disordered" evidence="6">
    <location>
        <begin position="577"/>
        <end position="612"/>
    </location>
</feature>
<comment type="subcellular location">
    <subcellularLocation>
        <location evidence="1">Vacuole membrane</location>
        <topology evidence="1">Multi-pass membrane protein</topology>
    </subcellularLocation>
</comment>
<evidence type="ECO:0000256" key="3">
    <source>
        <dbReference type="ARBA" id="ARBA00022692"/>
    </source>
</evidence>
<evidence type="ECO:0000256" key="2">
    <source>
        <dbReference type="ARBA" id="ARBA00022554"/>
    </source>
</evidence>
<feature type="domain" description="SPX" evidence="8">
    <location>
        <begin position="1"/>
        <end position="165"/>
    </location>
</feature>
<evidence type="ECO:0000259" key="8">
    <source>
        <dbReference type="PROSITE" id="PS51382"/>
    </source>
</evidence>
<feature type="transmembrane region" description="Helical" evidence="7">
    <location>
        <begin position="737"/>
        <end position="757"/>
    </location>
</feature>
<dbReference type="AlphaFoldDB" id="A0A8K0J8Z3"/>
<keyword evidence="2" id="KW-0926">Vacuole</keyword>
<dbReference type="PROSITE" id="PS51382">
    <property type="entry name" value="SPX"/>
    <property type="match status" value="1"/>
</dbReference>
<dbReference type="PANTHER" id="PTHR46140">
    <property type="entry name" value="VACUOLAR TRANSPORTER CHAPERONE 1-RELATED"/>
    <property type="match status" value="1"/>
</dbReference>
<sequence>MRFGKTLRLAVYGPWKDQYIDYAKLKSLLREDKFDDDSVPWTEDDENRFCDEIFNVQLEKVARFQQEQVDALKYRADIVFDRLKEYAPPPAAAAGEAAATVSATAVPRDDADVARLRALEKELDDITNEVRELKKYSSINYTGFLKIVKKHDRKRGDRYKVRPMMQLSLAQRPFNSEQGYSPLLNKLSIMYFAIRQQLEVEPAPLDLDNEGETQNGERYTAHKFWVHLDNLLEVKTLILRRLPALVYSDQTSKEVDGRDSPAVTSLYFDNKQFELYSEKVDGQLETSSLRLRWYGQLNTRPEIFVEQKAADAQGVSQTNRFTVKDKWVKPYIDGEYGMEKNVQKMERQGQPEDKIRDFKETVAKIQDFIKQKKLSPVLRANYVRTAFQKPLDDRVRIAIDTDLAFIREDTLDPERPCRNPKDWHREDIDNSSMTFPFRNINQSEVSKFPFAVLDIKLREDGNRKRPAWVEDLMASHLVHPTPRFSKFVHGVASLFEDHVNNLPFWLSDLETDIRKDPQQAFEEEEQRRAQRADDVQAVGSLIGTVPSSYKAAQSSPVGKSYLTDRMSADSKAVFSASLRRKSGATHGDEEEEEEGEPSSARLLDEPTETRGGYGTLSSVLPGLSLSKYARARRAQKAQLPEGVVEPTQWIKNMGELKVEPKVWLANERTFLKWQHIAVLQGTLAVALYSAAGTSLVAEVMGVVYVLIAGFAGLWGYWMLNVRRGMILERSGKDFDNMLGPLVISMALMVALIVNFVLQYQKAFAKFDDGSRGNGTGVISGEL</sequence>
<keyword evidence="4 7" id="KW-1133">Transmembrane helix</keyword>
<evidence type="ECO:0000313" key="9">
    <source>
        <dbReference type="EMBL" id="KAG5925949.1"/>
    </source>
</evidence>
<organism evidence="9 10">
    <name type="scientific">Claviceps africana</name>
    <dbReference type="NCBI Taxonomy" id="83212"/>
    <lineage>
        <taxon>Eukaryota</taxon>
        <taxon>Fungi</taxon>
        <taxon>Dikarya</taxon>
        <taxon>Ascomycota</taxon>
        <taxon>Pezizomycotina</taxon>
        <taxon>Sordariomycetes</taxon>
        <taxon>Hypocreomycetidae</taxon>
        <taxon>Hypocreales</taxon>
        <taxon>Clavicipitaceae</taxon>
        <taxon>Claviceps</taxon>
    </lineage>
</organism>
<dbReference type="InterPro" id="IPR003807">
    <property type="entry name" value="DUF202"/>
</dbReference>
<dbReference type="Proteomes" id="UP000811619">
    <property type="component" value="Unassembled WGS sequence"/>
</dbReference>
<evidence type="ECO:0000256" key="6">
    <source>
        <dbReference type="SAM" id="MobiDB-lite"/>
    </source>
</evidence>
<dbReference type="InterPro" id="IPR018966">
    <property type="entry name" value="VTC_domain"/>
</dbReference>
<proteinExistence type="predicted"/>
<dbReference type="PANTHER" id="PTHR46140:SF2">
    <property type="entry name" value="VACUOLAR TRANSPORTER CHAPERONE 3 COMPLEX SUBUNIT 3-RELATED"/>
    <property type="match status" value="1"/>
</dbReference>
<dbReference type="GO" id="GO:0006799">
    <property type="term" value="P:polyphosphate biosynthetic process"/>
    <property type="evidence" value="ECO:0007669"/>
    <property type="project" value="UniProtKB-ARBA"/>
</dbReference>
<evidence type="ECO:0000256" key="7">
    <source>
        <dbReference type="SAM" id="Phobius"/>
    </source>
</evidence>
<keyword evidence="3 7" id="KW-0812">Transmembrane</keyword>
<name>A0A8K0J8Z3_9HYPO</name>
<gene>
    <name evidence="9" type="ORF">E4U42_003802</name>
</gene>
<protein>
    <recommendedName>
        <fullName evidence="8">SPX domain-containing protein</fullName>
    </recommendedName>
</protein>
<accession>A0A8K0J8Z3</accession>
<keyword evidence="10" id="KW-1185">Reference proteome</keyword>
<keyword evidence="5 7" id="KW-0472">Membrane</keyword>
<dbReference type="InterPro" id="IPR004331">
    <property type="entry name" value="SPX_dom"/>
</dbReference>
<evidence type="ECO:0000256" key="1">
    <source>
        <dbReference type="ARBA" id="ARBA00004128"/>
    </source>
</evidence>
<feature type="transmembrane region" description="Helical" evidence="7">
    <location>
        <begin position="695"/>
        <end position="717"/>
    </location>
</feature>
<dbReference type="Pfam" id="PF02656">
    <property type="entry name" value="DUF202"/>
    <property type="match status" value="1"/>
</dbReference>
<dbReference type="Pfam" id="PF09359">
    <property type="entry name" value="VTC"/>
    <property type="match status" value="1"/>
</dbReference>
<evidence type="ECO:0000256" key="5">
    <source>
        <dbReference type="ARBA" id="ARBA00023136"/>
    </source>
</evidence>
<dbReference type="InterPro" id="IPR042267">
    <property type="entry name" value="VTC_sf"/>
</dbReference>
<dbReference type="GO" id="GO:0033254">
    <property type="term" value="C:vacuolar transporter chaperone complex"/>
    <property type="evidence" value="ECO:0007669"/>
    <property type="project" value="TreeGrafter"/>
</dbReference>
<dbReference type="GO" id="GO:0000329">
    <property type="term" value="C:fungal-type vacuole membrane"/>
    <property type="evidence" value="ECO:0007669"/>
    <property type="project" value="TreeGrafter"/>
</dbReference>
<dbReference type="CDD" id="cd14480">
    <property type="entry name" value="SPX_VTC2_like"/>
    <property type="match status" value="1"/>
</dbReference>
<evidence type="ECO:0000256" key="4">
    <source>
        <dbReference type="ARBA" id="ARBA00022989"/>
    </source>
</evidence>